<sequence>MVENLVVSFLFKVDAELLFGRNADSNDVPQKKKPWDLSFEVVECLTPCNSIVLLVGSNKCSPGQTISNFWLAFKKHFPTIPVLIKLILRIIMYKMR</sequence>
<dbReference type="WBParaSite" id="SVE_1801500.1">
    <property type="protein sequence ID" value="SVE_1801500.1"/>
    <property type="gene ID" value="SVE_1801500"/>
</dbReference>
<dbReference type="STRING" id="75913.A0A0K0FZY3"/>
<evidence type="ECO:0000313" key="2">
    <source>
        <dbReference type="WBParaSite" id="SVE_1801500.1"/>
    </source>
</evidence>
<proteinExistence type="predicted"/>
<dbReference type="Proteomes" id="UP000035680">
    <property type="component" value="Unassembled WGS sequence"/>
</dbReference>
<reference evidence="1" key="1">
    <citation type="submission" date="2014-07" db="EMBL/GenBank/DDBJ databases">
        <authorList>
            <person name="Martin A.A"/>
            <person name="De Silva N."/>
        </authorList>
    </citation>
    <scope>NUCLEOTIDE SEQUENCE</scope>
</reference>
<dbReference type="AlphaFoldDB" id="A0A0K0FZY3"/>
<reference evidence="2" key="2">
    <citation type="submission" date="2015-08" db="UniProtKB">
        <authorList>
            <consortium name="WormBaseParasite"/>
        </authorList>
    </citation>
    <scope>IDENTIFICATION</scope>
</reference>
<organism evidence="1 2">
    <name type="scientific">Strongyloides venezuelensis</name>
    <name type="common">Threadworm</name>
    <dbReference type="NCBI Taxonomy" id="75913"/>
    <lineage>
        <taxon>Eukaryota</taxon>
        <taxon>Metazoa</taxon>
        <taxon>Ecdysozoa</taxon>
        <taxon>Nematoda</taxon>
        <taxon>Chromadorea</taxon>
        <taxon>Rhabditida</taxon>
        <taxon>Tylenchina</taxon>
        <taxon>Panagrolaimomorpha</taxon>
        <taxon>Strongyloidoidea</taxon>
        <taxon>Strongyloididae</taxon>
        <taxon>Strongyloides</taxon>
    </lineage>
</organism>
<evidence type="ECO:0000313" key="1">
    <source>
        <dbReference type="Proteomes" id="UP000035680"/>
    </source>
</evidence>
<keyword evidence="1" id="KW-1185">Reference proteome</keyword>
<protein>
    <submittedName>
        <fullName evidence="2">DDE-1 domain-containing protein</fullName>
    </submittedName>
</protein>
<name>A0A0K0FZY3_STRVS</name>
<accession>A0A0K0FZY3</accession>